<dbReference type="AlphaFoldDB" id="G4CYI8"/>
<sequence>MVPPLSGQNALDDQEFLQPKYNEAETQQGDKHTMAKIYYDDDADLSIIQNRQVAVIGYGSQGHAHALNLRDSGVDVRVGLREGSSSIAKAEAQGLRVLSIEEACEEADVIMVLAPDQNQRQLYAEQIAPHLKDGDALFFAHGFNVHFGYIEAPEGVDVCMVAPKGPGHIVRREYADGRGVPVLVCVEKDASGMAWALTKSYAKALGGLRAGGIETSFREETETDLFGEQAVLCGGLSHLIQAGFETLVNAGYQPEMAYFEVCHEMKMIVDLIIEGGISKQRWSISDTAEYGDYVSGPRVVDDHVKENMKAVLDDIQTGAFAKRFIDDQDAGAPEFRKLREEEAKHPIEATGKELRKMYSWLAATDEDYTEGSAAR</sequence>
<evidence type="ECO:0000313" key="15">
    <source>
        <dbReference type="EMBL" id="EGY77399.1"/>
    </source>
</evidence>
<comment type="similarity">
    <text evidence="3 11 12">Belongs to the ketol-acid reductoisomerase family.</text>
</comment>
<comment type="function">
    <text evidence="11">Involved in the biosynthesis of branched-chain amino acids (BCAA). Catalyzes an alkyl-migration followed by a ketol-acid reduction of (S)-2-acetolactate (S2AL) to yield (R)-2,3-dihydroxy-isovalerate. In the isomerase reaction, S2AL is rearranged via a Mg-dependent methyl migration to produce 3-hydroxy-3-methyl-2-ketobutyrate (HMKB). In the reductase reaction, this 2-ketoacid undergoes a metal-dependent reduction by NADPH to yield (R)-2,3-dihydroxy-isovalerate.</text>
</comment>
<keyword evidence="5 11" id="KW-0479">Metal-binding</keyword>
<dbReference type="FunFam" id="3.40.50.720:FF:000023">
    <property type="entry name" value="Ketol-acid reductoisomerase (NADP(+))"/>
    <property type="match status" value="1"/>
</dbReference>
<dbReference type="PROSITE" id="PS51851">
    <property type="entry name" value="KARI_C"/>
    <property type="match status" value="1"/>
</dbReference>
<keyword evidence="16" id="KW-1185">Reference proteome</keyword>
<dbReference type="GO" id="GO:0000287">
    <property type="term" value="F:magnesium ion binding"/>
    <property type="evidence" value="ECO:0007669"/>
    <property type="project" value="UniProtKB-UniRule"/>
</dbReference>
<comment type="catalytic activity">
    <reaction evidence="10 11">
        <text>(2R)-2,3-dihydroxy-3-methylbutanoate + NADP(+) = (2S)-2-acetolactate + NADPH + H(+)</text>
        <dbReference type="Rhea" id="RHEA:22068"/>
        <dbReference type="ChEBI" id="CHEBI:15378"/>
        <dbReference type="ChEBI" id="CHEBI:49072"/>
        <dbReference type="ChEBI" id="CHEBI:57783"/>
        <dbReference type="ChEBI" id="CHEBI:58349"/>
        <dbReference type="ChEBI" id="CHEBI:58476"/>
        <dbReference type="EC" id="1.1.1.86"/>
    </reaction>
</comment>
<evidence type="ECO:0000256" key="6">
    <source>
        <dbReference type="ARBA" id="ARBA00022842"/>
    </source>
</evidence>
<dbReference type="PANTHER" id="PTHR21371:SF1">
    <property type="entry name" value="KETOL-ACID REDUCTOISOMERASE, MITOCHONDRIAL"/>
    <property type="match status" value="1"/>
</dbReference>
<dbReference type="GO" id="GO:0050661">
    <property type="term" value="F:NADP binding"/>
    <property type="evidence" value="ECO:0007669"/>
    <property type="project" value="InterPro"/>
</dbReference>
<evidence type="ECO:0000256" key="2">
    <source>
        <dbReference type="ARBA" id="ARBA00004885"/>
    </source>
</evidence>
<feature type="binding site" evidence="11 12">
    <location>
        <position position="224"/>
    </location>
    <ligand>
        <name>Mg(2+)</name>
        <dbReference type="ChEBI" id="CHEBI:18420"/>
        <label>2</label>
    </ligand>
</feature>
<keyword evidence="15" id="KW-0413">Isomerase</keyword>
<keyword evidence="6 11" id="KW-0460">Magnesium</keyword>
<feature type="active site" evidence="11">
    <location>
        <position position="141"/>
    </location>
</feature>
<dbReference type="SUPFAM" id="SSF51735">
    <property type="entry name" value="NAD(P)-binding Rossmann-fold domains"/>
    <property type="match status" value="1"/>
</dbReference>
<comment type="pathway">
    <text evidence="2 11">Amino-acid biosynthesis; L-isoleucine biosynthesis; L-isoleucine from 2-oxobutanoate: step 2/4.</text>
</comment>
<evidence type="ECO:0000259" key="14">
    <source>
        <dbReference type="PROSITE" id="PS51851"/>
    </source>
</evidence>
<dbReference type="Pfam" id="PF01450">
    <property type="entry name" value="KARI_C"/>
    <property type="match status" value="1"/>
</dbReference>
<dbReference type="GO" id="GO:0009099">
    <property type="term" value="P:L-valine biosynthetic process"/>
    <property type="evidence" value="ECO:0007669"/>
    <property type="project" value="UniProtKB-UniRule"/>
</dbReference>
<dbReference type="InterPro" id="IPR008927">
    <property type="entry name" value="6-PGluconate_DH-like_C_sf"/>
</dbReference>
<feature type="binding site" evidence="11 12">
    <location>
        <position position="228"/>
    </location>
    <ligand>
        <name>Mg(2+)</name>
        <dbReference type="ChEBI" id="CHEBI:18420"/>
        <label>1</label>
    </ligand>
</feature>
<feature type="domain" description="KARI C-terminal knotted" evidence="14">
    <location>
        <begin position="216"/>
        <end position="361"/>
    </location>
</feature>
<feature type="binding site" evidence="11">
    <location>
        <position position="81"/>
    </location>
    <ligand>
        <name>NADP(+)</name>
        <dbReference type="ChEBI" id="CHEBI:58349"/>
    </ligand>
</feature>
<dbReference type="GO" id="GO:0009097">
    <property type="term" value="P:isoleucine biosynthetic process"/>
    <property type="evidence" value="ECO:0007669"/>
    <property type="project" value="UniProtKB-UniRule"/>
</dbReference>
<evidence type="ECO:0000256" key="9">
    <source>
        <dbReference type="ARBA" id="ARBA00023304"/>
    </source>
</evidence>
<dbReference type="GO" id="GO:0005829">
    <property type="term" value="C:cytosol"/>
    <property type="evidence" value="ECO:0007669"/>
    <property type="project" value="TreeGrafter"/>
</dbReference>
<evidence type="ECO:0000256" key="4">
    <source>
        <dbReference type="ARBA" id="ARBA00022605"/>
    </source>
</evidence>
<comment type="cofactor">
    <cofactor evidence="11">
        <name>Mg(2+)</name>
        <dbReference type="ChEBI" id="CHEBI:18420"/>
    </cofactor>
    <text evidence="11">Binds 2 magnesium ions per subunit.</text>
</comment>
<gene>
    <name evidence="11 15" type="primary">ilvC</name>
    <name evidence="15" type="ORF">HMPREF9153_1595</name>
</gene>
<evidence type="ECO:0000256" key="11">
    <source>
        <dbReference type="HAMAP-Rule" id="MF_00435"/>
    </source>
</evidence>
<evidence type="ECO:0000256" key="5">
    <source>
        <dbReference type="ARBA" id="ARBA00022723"/>
    </source>
</evidence>
<organism evidence="15 16">
    <name type="scientific">Cutibacterium avidum ATCC 25577</name>
    <dbReference type="NCBI Taxonomy" id="997355"/>
    <lineage>
        <taxon>Bacteria</taxon>
        <taxon>Bacillati</taxon>
        <taxon>Actinomycetota</taxon>
        <taxon>Actinomycetes</taxon>
        <taxon>Propionibacteriales</taxon>
        <taxon>Propionibacteriaceae</taxon>
        <taxon>Cutibacterium</taxon>
    </lineage>
</organism>
<keyword evidence="8 11" id="KW-0560">Oxidoreductase</keyword>
<dbReference type="InterPro" id="IPR036291">
    <property type="entry name" value="NAD(P)-bd_dom_sf"/>
</dbReference>
<dbReference type="SUPFAM" id="SSF48179">
    <property type="entry name" value="6-phosphogluconate dehydrogenase C-terminal domain-like"/>
    <property type="match status" value="1"/>
</dbReference>
<feature type="binding site" evidence="11">
    <location>
        <begin position="58"/>
        <end position="61"/>
    </location>
    <ligand>
        <name>NADP(+)</name>
        <dbReference type="ChEBI" id="CHEBI:58349"/>
    </ligand>
</feature>
<evidence type="ECO:0000313" key="16">
    <source>
        <dbReference type="Proteomes" id="UP000005332"/>
    </source>
</evidence>
<dbReference type="Pfam" id="PF07991">
    <property type="entry name" value="KARI_N"/>
    <property type="match status" value="1"/>
</dbReference>
<keyword evidence="7 11" id="KW-0521">NADP</keyword>
<evidence type="ECO:0000256" key="10">
    <source>
        <dbReference type="ARBA" id="ARBA00049021"/>
    </source>
</evidence>
<dbReference type="NCBIfam" id="NF009940">
    <property type="entry name" value="PRK13403.1"/>
    <property type="match status" value="1"/>
</dbReference>
<dbReference type="Gene3D" id="6.10.240.10">
    <property type="match status" value="1"/>
</dbReference>
<dbReference type="NCBIfam" id="NF004017">
    <property type="entry name" value="PRK05479.1"/>
    <property type="match status" value="1"/>
</dbReference>
<dbReference type="PROSITE" id="PS51850">
    <property type="entry name" value="KARI_N"/>
    <property type="match status" value="1"/>
</dbReference>
<feature type="binding site" evidence="11">
    <location>
        <position position="84"/>
    </location>
    <ligand>
        <name>NADP(+)</name>
        <dbReference type="ChEBI" id="CHEBI:58349"/>
    </ligand>
</feature>
<dbReference type="InterPro" id="IPR013023">
    <property type="entry name" value="KARI"/>
</dbReference>
<dbReference type="InterPro" id="IPR013116">
    <property type="entry name" value="KARI_N"/>
</dbReference>
<reference evidence="15 16" key="1">
    <citation type="submission" date="2011-06" db="EMBL/GenBank/DDBJ databases">
        <authorList>
            <person name="Muzny D."/>
            <person name="Qin X."/>
            <person name="Deng J."/>
            <person name="Jiang H."/>
            <person name="Liu Y."/>
            <person name="Qu J."/>
            <person name="Song X.-Z."/>
            <person name="Zhang L."/>
            <person name="Thornton R."/>
            <person name="Coyle M."/>
            <person name="Francisco L."/>
            <person name="Jackson L."/>
            <person name="Javaid M."/>
            <person name="Korchina V."/>
            <person name="Kovar C."/>
            <person name="Mata R."/>
            <person name="Mathew T."/>
            <person name="Ngo R."/>
            <person name="Nguyen L."/>
            <person name="Nguyen N."/>
            <person name="Okwuonu G."/>
            <person name="Ongeri F."/>
            <person name="Pham C."/>
            <person name="Simmons D."/>
            <person name="Wilczek-Boney K."/>
            <person name="Hale W."/>
            <person name="Jakkamsetti A."/>
            <person name="Pham P."/>
            <person name="Ruth R."/>
            <person name="San Lucas F."/>
            <person name="Warren J."/>
            <person name="Zhang J."/>
            <person name="Zhao Z."/>
            <person name="Zhou C."/>
            <person name="Zhu D."/>
            <person name="Lee S."/>
            <person name="Bess C."/>
            <person name="Blankenburg K."/>
            <person name="Forbes L."/>
            <person name="Fu Q."/>
            <person name="Gubbala S."/>
            <person name="Hirani K."/>
            <person name="Jayaseelan J.C."/>
            <person name="Lara F."/>
            <person name="Munidasa M."/>
            <person name="Palculict T."/>
            <person name="Patil S."/>
            <person name="Pu L.-L."/>
            <person name="Saada N."/>
            <person name="Tang L."/>
            <person name="Weissenberger G."/>
            <person name="Zhu Y."/>
            <person name="Hemphill L."/>
            <person name="Shang Y."/>
            <person name="Youmans B."/>
            <person name="Ayvaz T."/>
            <person name="Ross M."/>
            <person name="Santibanez J."/>
            <person name="Aqrawi P."/>
            <person name="Gross S."/>
            <person name="Joshi V."/>
            <person name="Fowler G."/>
            <person name="Nazareth L."/>
            <person name="Reid J."/>
            <person name="Worley K."/>
            <person name="Petrosino J."/>
            <person name="Highlander S."/>
            <person name="Gibbs R."/>
        </authorList>
    </citation>
    <scope>NUCLEOTIDE SEQUENCE [LARGE SCALE GENOMIC DNA]</scope>
    <source>
        <strain evidence="15 16">ATCC 25577</strain>
    </source>
</reference>
<evidence type="ECO:0000259" key="13">
    <source>
        <dbReference type="PROSITE" id="PS51850"/>
    </source>
</evidence>
<evidence type="ECO:0000256" key="3">
    <source>
        <dbReference type="ARBA" id="ARBA00010318"/>
    </source>
</evidence>
<dbReference type="PANTHER" id="PTHR21371">
    <property type="entry name" value="KETOL-ACID REDUCTOISOMERASE, MITOCHONDRIAL"/>
    <property type="match status" value="1"/>
</dbReference>
<evidence type="ECO:0000256" key="7">
    <source>
        <dbReference type="ARBA" id="ARBA00022857"/>
    </source>
</evidence>
<feature type="binding site" evidence="11 12">
    <location>
        <position position="224"/>
    </location>
    <ligand>
        <name>Mg(2+)</name>
        <dbReference type="ChEBI" id="CHEBI:18420"/>
        <label>1</label>
    </ligand>
</feature>
<dbReference type="GO" id="GO:0016853">
    <property type="term" value="F:isomerase activity"/>
    <property type="evidence" value="ECO:0007669"/>
    <property type="project" value="UniProtKB-KW"/>
</dbReference>
<dbReference type="UniPathway" id="UPA00047">
    <property type="reaction ID" value="UER00056"/>
</dbReference>
<feature type="binding site" evidence="11 12">
    <location>
        <position position="260"/>
    </location>
    <ligand>
        <name>Mg(2+)</name>
        <dbReference type="ChEBI" id="CHEBI:18420"/>
        <label>2</label>
    </ligand>
</feature>
<feature type="binding site" evidence="11">
    <location>
        <position position="167"/>
    </location>
    <ligand>
        <name>NADP(+)</name>
        <dbReference type="ChEBI" id="CHEBI:58349"/>
    </ligand>
</feature>
<dbReference type="GO" id="GO:0004455">
    <property type="term" value="F:ketol-acid reductoisomerase activity"/>
    <property type="evidence" value="ECO:0007669"/>
    <property type="project" value="UniProtKB-UniRule"/>
</dbReference>
<comment type="caution">
    <text evidence="11">Lacks conserved residue(s) required for the propagation of feature annotation.</text>
</comment>
<dbReference type="PATRIC" id="fig|997355.3.peg.1569"/>
<dbReference type="EC" id="1.1.1.86" evidence="11"/>
<dbReference type="EMBL" id="AGBA01000014">
    <property type="protein sequence ID" value="EGY77399.1"/>
    <property type="molecule type" value="Genomic_DNA"/>
</dbReference>
<protein>
    <recommendedName>
        <fullName evidence="11">Ketol-acid reductoisomerase (NADP(+))</fullName>
        <shortName evidence="11">KARI</shortName>
        <ecNumber evidence="11">1.1.1.86</ecNumber>
    </recommendedName>
    <alternativeName>
        <fullName evidence="11">Acetohydroxy-acid isomeroreductase</fullName>
        <shortName evidence="11">AHIR</shortName>
    </alternativeName>
    <alternativeName>
        <fullName evidence="11">Alpha-keto-beta-hydroxylacyl reductoisomerase</fullName>
    </alternativeName>
</protein>
<accession>G4CYI8</accession>
<keyword evidence="4 11" id="KW-0028">Amino-acid biosynthesis</keyword>
<keyword evidence="9 11" id="KW-0100">Branched-chain amino acid biosynthesis</keyword>
<dbReference type="InterPro" id="IPR000506">
    <property type="entry name" value="KARI_C"/>
</dbReference>
<evidence type="ECO:0000256" key="1">
    <source>
        <dbReference type="ARBA" id="ARBA00004864"/>
    </source>
</evidence>
<comment type="catalytic activity">
    <reaction evidence="11">
        <text>(2R,3R)-2,3-dihydroxy-3-methylpentanoate + NADP(+) = (S)-2-ethyl-2-hydroxy-3-oxobutanoate + NADPH + H(+)</text>
        <dbReference type="Rhea" id="RHEA:13493"/>
        <dbReference type="ChEBI" id="CHEBI:15378"/>
        <dbReference type="ChEBI" id="CHEBI:49256"/>
        <dbReference type="ChEBI" id="CHEBI:49258"/>
        <dbReference type="ChEBI" id="CHEBI:57783"/>
        <dbReference type="ChEBI" id="CHEBI:58349"/>
        <dbReference type="EC" id="1.1.1.86"/>
    </reaction>
</comment>
<dbReference type="NCBIfam" id="TIGR00465">
    <property type="entry name" value="ilvC"/>
    <property type="match status" value="1"/>
</dbReference>
<name>G4CYI8_9ACTN</name>
<dbReference type="HAMAP" id="MF_00435">
    <property type="entry name" value="IlvC"/>
    <property type="match status" value="1"/>
</dbReference>
<dbReference type="InterPro" id="IPR014359">
    <property type="entry name" value="KARI_prok"/>
</dbReference>
<dbReference type="Proteomes" id="UP000005332">
    <property type="component" value="Unassembled WGS sequence"/>
</dbReference>
<comment type="caution">
    <text evidence="15">The sequence shown here is derived from an EMBL/GenBank/DDBJ whole genome shotgun (WGS) entry which is preliminary data.</text>
</comment>
<dbReference type="HOGENOM" id="CLU_033821_0_1_11"/>
<dbReference type="UniPathway" id="UPA00049">
    <property type="reaction ID" value="UER00060"/>
</dbReference>
<feature type="domain" description="KARI N-terminal Rossmann" evidence="13">
    <location>
        <begin position="35"/>
        <end position="215"/>
    </location>
</feature>
<dbReference type="PIRSF" id="PIRSF000116">
    <property type="entry name" value="IlvC_gammaproteo"/>
    <property type="match status" value="1"/>
</dbReference>
<proteinExistence type="inferred from homology"/>
<evidence type="ECO:0000256" key="12">
    <source>
        <dbReference type="PROSITE-ProRule" id="PRU01198"/>
    </source>
</evidence>
<dbReference type="Gene3D" id="3.40.50.720">
    <property type="entry name" value="NAD(P)-binding Rossmann-like Domain"/>
    <property type="match status" value="1"/>
</dbReference>
<feature type="binding site" evidence="11 12">
    <location>
        <position position="285"/>
    </location>
    <ligand>
        <name>substrate</name>
    </ligand>
</feature>
<feature type="binding site" evidence="11">
    <location>
        <position position="86"/>
    </location>
    <ligand>
        <name>NADP(+)</name>
        <dbReference type="ChEBI" id="CHEBI:58349"/>
    </ligand>
</feature>
<comment type="pathway">
    <text evidence="1 11">Amino-acid biosynthesis; L-valine biosynthesis; L-valine from pyruvate: step 2/4.</text>
</comment>
<evidence type="ECO:0000256" key="8">
    <source>
        <dbReference type="ARBA" id="ARBA00023002"/>
    </source>
</evidence>
<feature type="binding site" evidence="11 12">
    <location>
        <position position="264"/>
    </location>
    <ligand>
        <name>Mg(2+)</name>
        <dbReference type="ChEBI" id="CHEBI:18420"/>
        <label>2</label>
    </ligand>
</feature>